<dbReference type="PANTHER" id="PTHR12483:SF115">
    <property type="entry name" value="COPPER TRANSPORT PROTEIN"/>
    <property type="match status" value="1"/>
</dbReference>
<evidence type="ECO:0000256" key="3">
    <source>
        <dbReference type="ARBA" id="ARBA00023136"/>
    </source>
</evidence>
<keyword evidence="2 4" id="KW-1133">Transmembrane helix</keyword>
<dbReference type="EMBL" id="JADGIZ020000033">
    <property type="protein sequence ID" value="KAL2914450.1"/>
    <property type="molecule type" value="Genomic_DNA"/>
</dbReference>
<keyword evidence="3 4" id="KW-0472">Membrane</keyword>
<organism evidence="6 7">
    <name type="scientific">Polyrhizophydium stewartii</name>
    <dbReference type="NCBI Taxonomy" id="2732419"/>
    <lineage>
        <taxon>Eukaryota</taxon>
        <taxon>Fungi</taxon>
        <taxon>Fungi incertae sedis</taxon>
        <taxon>Chytridiomycota</taxon>
        <taxon>Chytridiomycota incertae sedis</taxon>
        <taxon>Chytridiomycetes</taxon>
        <taxon>Rhizophydiales</taxon>
        <taxon>Rhizophydiales incertae sedis</taxon>
        <taxon>Polyrhizophydium</taxon>
    </lineage>
</organism>
<keyword evidence="4" id="KW-0187">Copper transport</keyword>
<keyword evidence="1 4" id="KW-0812">Transmembrane</keyword>
<evidence type="ECO:0000256" key="5">
    <source>
        <dbReference type="SAM" id="MobiDB-lite"/>
    </source>
</evidence>
<keyword evidence="4" id="KW-0186">Copper</keyword>
<keyword evidence="4" id="KW-0813">Transport</keyword>
<evidence type="ECO:0000256" key="4">
    <source>
        <dbReference type="RuleBase" id="RU367022"/>
    </source>
</evidence>
<evidence type="ECO:0000313" key="7">
    <source>
        <dbReference type="Proteomes" id="UP001527925"/>
    </source>
</evidence>
<dbReference type="Pfam" id="PF04145">
    <property type="entry name" value="Ctr"/>
    <property type="match status" value="1"/>
</dbReference>
<gene>
    <name evidence="6" type="ORF">HK105_206017</name>
</gene>
<dbReference type="PANTHER" id="PTHR12483">
    <property type="entry name" value="SOLUTE CARRIER FAMILY 31 COPPER TRANSPORTERS"/>
    <property type="match status" value="1"/>
</dbReference>
<comment type="similarity">
    <text evidence="4">Belongs to the copper transporter (Ctr) (TC 1.A.56) family. SLC31A subfamily.</text>
</comment>
<sequence>MDHGGSVPGSTMVLSWELDVMVLVPFWRTHGFAGMALTSVLIAVACFLLEWFKEFRHQHDPVWIELMERTAYSPAALDSGPDDIPMSAAAAAKPRFAVSGRSSATSLHSLVSSGGGGGGGGGGAGMDLSPPPAWIADRATLRATAAAPLAAPRGLFGAGLGSHHHNHGGMRALADSADDLAGTHSSHSTAIPQLDDAVVHSPYGHFGAHADHHRVDMQHRSTAGASAFADDADDMLDDPSRDGISASAAAGGAAGGGSGLSDMQPRRHMDRSRSWHIQTVRTAAYMLEMGASLVIMSIFMLLNGWIALAIIIGTGSGFFLFRMGVHARSSSSLSSSSAMDGLAASSAHSRHGPKFRAAPVAAC</sequence>
<comment type="subcellular location">
    <subcellularLocation>
        <location evidence="4">Membrane</location>
        <topology evidence="4">Multi-pass membrane protein</topology>
    </subcellularLocation>
</comment>
<keyword evidence="7" id="KW-1185">Reference proteome</keyword>
<feature type="region of interest" description="Disordered" evidence="5">
    <location>
        <begin position="109"/>
        <end position="129"/>
    </location>
</feature>
<evidence type="ECO:0000256" key="1">
    <source>
        <dbReference type="ARBA" id="ARBA00022692"/>
    </source>
</evidence>
<accession>A0ABR4N4R4</accession>
<dbReference type="InterPro" id="IPR007274">
    <property type="entry name" value="Cop_transporter"/>
</dbReference>
<feature type="transmembrane region" description="Helical" evidence="4">
    <location>
        <begin position="31"/>
        <end position="52"/>
    </location>
</feature>
<comment type="caution">
    <text evidence="6">The sequence shown here is derived from an EMBL/GenBank/DDBJ whole genome shotgun (WGS) entry which is preliminary data.</text>
</comment>
<evidence type="ECO:0000313" key="6">
    <source>
        <dbReference type="EMBL" id="KAL2914450.1"/>
    </source>
</evidence>
<name>A0ABR4N4R4_9FUNG</name>
<proteinExistence type="inferred from homology"/>
<protein>
    <recommendedName>
        <fullName evidence="4">Copper transport protein</fullName>
    </recommendedName>
</protein>
<keyword evidence="4" id="KW-0406">Ion transport</keyword>
<feature type="compositionally biased region" description="Basic and acidic residues" evidence="5">
    <location>
        <begin position="264"/>
        <end position="273"/>
    </location>
</feature>
<dbReference type="Proteomes" id="UP001527925">
    <property type="component" value="Unassembled WGS sequence"/>
</dbReference>
<feature type="region of interest" description="Disordered" evidence="5">
    <location>
        <begin position="239"/>
        <end position="273"/>
    </location>
</feature>
<feature type="compositionally biased region" description="Gly residues" evidence="5">
    <location>
        <begin position="113"/>
        <end position="125"/>
    </location>
</feature>
<reference evidence="6 7" key="1">
    <citation type="submission" date="2023-09" db="EMBL/GenBank/DDBJ databases">
        <title>Pangenome analysis of Batrachochytrium dendrobatidis and related Chytrids.</title>
        <authorList>
            <person name="Yacoub M.N."/>
            <person name="Stajich J.E."/>
            <person name="James T.Y."/>
        </authorList>
    </citation>
    <scope>NUCLEOTIDE SEQUENCE [LARGE SCALE GENOMIC DNA]</scope>
    <source>
        <strain evidence="6 7">JEL0888</strain>
    </source>
</reference>
<evidence type="ECO:0000256" key="2">
    <source>
        <dbReference type="ARBA" id="ARBA00022989"/>
    </source>
</evidence>